<evidence type="ECO:0000313" key="8">
    <source>
        <dbReference type="Proteomes" id="UP000278807"/>
    </source>
</evidence>
<gene>
    <name evidence="7" type="ORF">HNAJ_LOCUS2684</name>
</gene>
<dbReference type="Pfam" id="PF00855">
    <property type="entry name" value="PWWP"/>
    <property type="match status" value="1"/>
</dbReference>
<evidence type="ECO:0000256" key="4">
    <source>
        <dbReference type="ARBA" id="ARBA00023242"/>
    </source>
</evidence>
<comment type="subcellular location">
    <subcellularLocation>
        <location evidence="1">Nucleus</location>
    </subcellularLocation>
</comment>
<evidence type="ECO:0000313" key="7">
    <source>
        <dbReference type="EMBL" id="VDN98543.1"/>
    </source>
</evidence>
<feature type="compositionally biased region" description="Polar residues" evidence="5">
    <location>
        <begin position="316"/>
        <end position="331"/>
    </location>
</feature>
<feature type="region of interest" description="Disordered" evidence="5">
    <location>
        <begin position="820"/>
        <end position="889"/>
    </location>
</feature>
<feature type="compositionally biased region" description="Pro residues" evidence="5">
    <location>
        <begin position="615"/>
        <end position="626"/>
    </location>
</feature>
<feature type="compositionally biased region" description="Polar residues" evidence="5">
    <location>
        <begin position="225"/>
        <end position="237"/>
    </location>
</feature>
<dbReference type="Gene3D" id="1.20.930.10">
    <property type="entry name" value="Conserved domain common to transcription factors TFIIS, elongin A, CRSP70"/>
    <property type="match status" value="1"/>
</dbReference>
<sequence>MSYAPRDRVFAKVRGFPHWPARINIVPEGVSVPKGKYPIFFYGTHEIYCLAPKDIYPYEKWKHKYGVPKKNNPLFGRGLEEIEQNPDVLLLGTDPAAENFFSQFYPKKSSKVSSPKIKSSKSDVSSESLKPSLNSQDPHSVDLDVTQDQSITDSLLTKQTPKRPVRKSSIFLSFFASHFLASAPSVAKHPKQASTSSGRSSSELNSSKQKESRDDEYSRVVDEIQVSQNELPATTPSGRPMRKSAAKAVMGKPYKYTLFGSTSGESSGAPPSDSSTVPSTAETEAAQSQKLAAPSTQKPTKGEEKSVEHPEMKIATKTSVLPPTEPLSSPSWEDRKEATTRRKEKASGEKIERKRARLSSQPSSQRPNRKSHTSHAEKPPMKVSNRGLMNIDPVFSNFTNEYLTEFSVNVLVCKTGVAFWMLIRVSMTPEELKARLNNRLNPQNGAKQLNGELDTETKLHQCYLGIKKSLIRGHENLSACIQRMEVVENLPLTLPILVKCSPIIETIKKCTRYTRSEGVKINAMRLHNKFLSIYENATKEETREAQAVLALARQNSSNQSAPATVEAIFAHNDSSSNSASTRQSDQTPPGRSADADKSDPAPPTPKEPVQHPPRVHPPVVFPPAPSPLQISYQDAPLSPSALIKSDSEGLAVSDNESPRSDLCYQRPLPPPHPSSREIIDSVRQAFSHHTTNTVGHIQPPVVAIQPPIPDNYDPRPRCTSSQPLPNFNPFRGEVVEELSPPMRDVSDNRRPRVPGRERPRSPHALPHPLEHYQRFLNSGEPQQSQPRQSFPQSSQPSVDLDSRIAQLLGHSQQRGVEQHHFVENPPSGSHQYHQAPQPHSTSLPPINLLSSSHPSLQRPSSQNTVRGSYGLPPMQPQPQPQHLMAPQMPPLQPIMYPSVSPHPSAYPPTQMMTVRHPVPPQHPYPQSQSMAIAPDGSQQWHHSQMGYHGAPGSDGLYGQQREGSDCGPY</sequence>
<dbReference type="PANTHER" id="PTHR12550:SF70">
    <property type="entry name" value="JIL-1 ANCHORING AND STABILIZING PROTEIN, ISOFORM A"/>
    <property type="match status" value="1"/>
</dbReference>
<dbReference type="SUPFAM" id="SSF63748">
    <property type="entry name" value="Tudor/PWWP/MBT"/>
    <property type="match status" value="1"/>
</dbReference>
<feature type="compositionally biased region" description="Polar residues" evidence="5">
    <location>
        <begin position="572"/>
        <end position="589"/>
    </location>
</feature>
<dbReference type="CDD" id="cd05834">
    <property type="entry name" value="PWWP_HRP"/>
    <property type="match status" value="1"/>
</dbReference>
<evidence type="ECO:0000259" key="6">
    <source>
        <dbReference type="PROSITE" id="PS50812"/>
    </source>
</evidence>
<dbReference type="InterPro" id="IPR035441">
    <property type="entry name" value="TFIIS/LEDGF_dom_sf"/>
</dbReference>
<dbReference type="EMBL" id="UZAE01001373">
    <property type="protein sequence ID" value="VDN98543.1"/>
    <property type="molecule type" value="Genomic_DNA"/>
</dbReference>
<feature type="compositionally biased region" description="Basic and acidic residues" evidence="5">
    <location>
        <begin position="300"/>
        <end position="314"/>
    </location>
</feature>
<feature type="region of interest" description="Disordered" evidence="5">
    <location>
        <begin position="110"/>
        <end position="146"/>
    </location>
</feature>
<feature type="compositionally biased region" description="Polar residues" evidence="5">
    <location>
        <begin position="826"/>
        <end position="844"/>
    </location>
</feature>
<comment type="similarity">
    <text evidence="2">Belongs to the HDGF family.</text>
</comment>
<dbReference type="PANTHER" id="PTHR12550">
    <property type="entry name" value="HEPATOMA-DERIVED GROWTH FACTOR-RELATED"/>
    <property type="match status" value="1"/>
</dbReference>
<reference evidence="9" key="1">
    <citation type="submission" date="2017-02" db="UniProtKB">
        <authorList>
            <consortium name="WormBaseParasite"/>
        </authorList>
    </citation>
    <scope>IDENTIFICATION</scope>
</reference>
<feature type="compositionally biased region" description="Polar residues" evidence="5">
    <location>
        <begin position="924"/>
        <end position="942"/>
    </location>
</feature>
<dbReference type="PROSITE" id="PS50812">
    <property type="entry name" value="PWWP"/>
    <property type="match status" value="1"/>
</dbReference>
<dbReference type="AlphaFoldDB" id="A0A0R3T6J7"/>
<dbReference type="InterPro" id="IPR000313">
    <property type="entry name" value="PWWP_dom"/>
</dbReference>
<dbReference type="SUPFAM" id="SSF140576">
    <property type="entry name" value="HIV integrase-binding domain"/>
    <property type="match status" value="1"/>
</dbReference>
<feature type="compositionally biased region" description="Low complexity" evidence="5">
    <location>
        <begin position="111"/>
        <end position="132"/>
    </location>
</feature>
<feature type="region of interest" description="Disordered" evidence="5">
    <location>
        <begin position="185"/>
        <end position="385"/>
    </location>
</feature>
<dbReference type="GO" id="GO:0005634">
    <property type="term" value="C:nucleus"/>
    <property type="evidence" value="ECO:0007669"/>
    <property type="project" value="UniProtKB-SubCell"/>
</dbReference>
<dbReference type="STRING" id="102285.A0A0R3T6J7"/>
<evidence type="ECO:0000256" key="3">
    <source>
        <dbReference type="ARBA" id="ARBA00023054"/>
    </source>
</evidence>
<feature type="compositionally biased region" description="Basic and acidic residues" evidence="5">
    <location>
        <begin position="332"/>
        <end position="352"/>
    </location>
</feature>
<dbReference type="OrthoDB" id="62853at2759"/>
<evidence type="ECO:0000256" key="1">
    <source>
        <dbReference type="ARBA" id="ARBA00004123"/>
    </source>
</evidence>
<name>A0A0R3T6J7_RODNA</name>
<feature type="domain" description="PWWP" evidence="6">
    <location>
        <begin position="5"/>
        <end position="61"/>
    </location>
</feature>
<protein>
    <submittedName>
        <fullName evidence="9">PWWP domain-containing protein</fullName>
    </submittedName>
</protein>
<dbReference type="WBParaSite" id="HNAJ_0000268501-mRNA-1">
    <property type="protein sequence ID" value="HNAJ_0000268501-mRNA-1"/>
    <property type="gene ID" value="HNAJ_0000268501"/>
</dbReference>
<feature type="region of interest" description="Disordered" evidence="5">
    <location>
        <begin position="778"/>
        <end position="799"/>
    </location>
</feature>
<feature type="region of interest" description="Disordered" evidence="5">
    <location>
        <begin position="917"/>
        <end position="969"/>
    </location>
</feature>
<dbReference type="SMART" id="SM00293">
    <property type="entry name" value="PWWP"/>
    <property type="match status" value="1"/>
</dbReference>
<keyword evidence="4" id="KW-0539">Nucleus</keyword>
<feature type="region of interest" description="Disordered" evidence="5">
    <location>
        <begin position="572"/>
        <end position="632"/>
    </location>
</feature>
<keyword evidence="3" id="KW-0175">Coiled coil</keyword>
<feature type="compositionally biased region" description="Basic and acidic residues" evidence="5">
    <location>
        <begin position="208"/>
        <end position="222"/>
    </location>
</feature>
<feature type="region of interest" description="Disordered" evidence="5">
    <location>
        <begin position="644"/>
        <end position="672"/>
    </location>
</feature>
<evidence type="ECO:0000256" key="5">
    <source>
        <dbReference type="SAM" id="MobiDB-lite"/>
    </source>
</evidence>
<feature type="compositionally biased region" description="Low complexity" evidence="5">
    <location>
        <begin position="848"/>
        <end position="862"/>
    </location>
</feature>
<evidence type="ECO:0000313" key="9">
    <source>
        <dbReference type="WBParaSite" id="HNAJ_0000268501-mRNA-1"/>
    </source>
</evidence>
<feature type="compositionally biased region" description="Polar residues" evidence="5">
    <location>
        <begin position="272"/>
        <end position="299"/>
    </location>
</feature>
<dbReference type="Proteomes" id="UP000278807">
    <property type="component" value="Unassembled WGS sequence"/>
</dbReference>
<keyword evidence="8" id="KW-1185">Reference proteome</keyword>
<dbReference type="Gene3D" id="2.30.30.140">
    <property type="match status" value="1"/>
</dbReference>
<evidence type="ECO:0000256" key="2">
    <source>
        <dbReference type="ARBA" id="ARBA00005309"/>
    </source>
</evidence>
<organism evidence="9">
    <name type="scientific">Rodentolepis nana</name>
    <name type="common">Dwarf tapeworm</name>
    <name type="synonym">Hymenolepis nana</name>
    <dbReference type="NCBI Taxonomy" id="102285"/>
    <lineage>
        <taxon>Eukaryota</taxon>
        <taxon>Metazoa</taxon>
        <taxon>Spiralia</taxon>
        <taxon>Lophotrochozoa</taxon>
        <taxon>Platyhelminthes</taxon>
        <taxon>Cestoda</taxon>
        <taxon>Eucestoda</taxon>
        <taxon>Cyclophyllidea</taxon>
        <taxon>Hymenolepididae</taxon>
        <taxon>Rodentolepis</taxon>
    </lineage>
</organism>
<proteinExistence type="inferred from homology"/>
<accession>A0A0R3T6J7</accession>
<feature type="compositionally biased region" description="Low complexity" evidence="5">
    <location>
        <begin position="781"/>
        <end position="797"/>
    </location>
</feature>
<feature type="region of interest" description="Disordered" evidence="5">
    <location>
        <begin position="701"/>
        <end position="766"/>
    </location>
</feature>
<dbReference type="Pfam" id="PF11467">
    <property type="entry name" value="LEDGF"/>
    <property type="match status" value="1"/>
</dbReference>
<feature type="compositionally biased region" description="Low complexity" evidence="5">
    <location>
        <begin position="194"/>
        <end position="207"/>
    </location>
</feature>
<dbReference type="InterPro" id="IPR021567">
    <property type="entry name" value="LEDGF_IBD"/>
</dbReference>
<reference evidence="7 8" key="2">
    <citation type="submission" date="2018-11" db="EMBL/GenBank/DDBJ databases">
        <authorList>
            <consortium name="Pathogen Informatics"/>
        </authorList>
    </citation>
    <scope>NUCLEOTIDE SEQUENCE [LARGE SCALE GENOMIC DNA]</scope>
</reference>
<dbReference type="InterPro" id="IPR036218">
    <property type="entry name" value="HIVI-bd_sf"/>
</dbReference>
<feature type="compositionally biased region" description="Basic and acidic residues" evidence="5">
    <location>
        <begin position="744"/>
        <end position="760"/>
    </location>
</feature>